<evidence type="ECO:0008006" key="4">
    <source>
        <dbReference type="Google" id="ProtNLM"/>
    </source>
</evidence>
<proteinExistence type="predicted"/>
<evidence type="ECO:0000313" key="2">
    <source>
        <dbReference type="EMBL" id="GGG92560.1"/>
    </source>
</evidence>
<sequence length="94" mass="11253">MKKTKRIAVEQCCTYYNIETSFVVQLHEHGLIELSRSGEKSFIEYDQLPNLEKYIRMHDELEINIAGMEAIGHLLERLQNLQQELKRLRDIRRH</sequence>
<keyword evidence="3" id="KW-1185">Reference proteome</keyword>
<organism evidence="2 3">
    <name type="scientific">Parapedobacter pyrenivorans</name>
    <dbReference type="NCBI Taxonomy" id="1305674"/>
    <lineage>
        <taxon>Bacteria</taxon>
        <taxon>Pseudomonadati</taxon>
        <taxon>Bacteroidota</taxon>
        <taxon>Sphingobacteriia</taxon>
        <taxon>Sphingobacteriales</taxon>
        <taxon>Sphingobacteriaceae</taxon>
        <taxon>Parapedobacter</taxon>
    </lineage>
</organism>
<dbReference type="EMBL" id="BMER01000003">
    <property type="protein sequence ID" value="GGG92560.1"/>
    <property type="molecule type" value="Genomic_DNA"/>
</dbReference>
<dbReference type="Gene3D" id="1.10.1660.10">
    <property type="match status" value="1"/>
</dbReference>
<evidence type="ECO:0000313" key="3">
    <source>
        <dbReference type="Proteomes" id="UP000660862"/>
    </source>
</evidence>
<reference evidence="2" key="1">
    <citation type="journal article" date="2014" name="Int. J. Syst. Evol. Microbiol.">
        <title>Complete genome sequence of Corynebacterium casei LMG S-19264T (=DSM 44701T), isolated from a smear-ripened cheese.</title>
        <authorList>
            <consortium name="US DOE Joint Genome Institute (JGI-PGF)"/>
            <person name="Walter F."/>
            <person name="Albersmeier A."/>
            <person name="Kalinowski J."/>
            <person name="Ruckert C."/>
        </authorList>
    </citation>
    <scope>NUCLEOTIDE SEQUENCE</scope>
    <source>
        <strain evidence="2">CGMCC 1.12195</strain>
    </source>
</reference>
<gene>
    <name evidence="2" type="ORF">GCM10007415_29220</name>
</gene>
<keyword evidence="1" id="KW-0175">Coiled coil</keyword>
<reference evidence="2" key="2">
    <citation type="submission" date="2020-09" db="EMBL/GenBank/DDBJ databases">
        <authorList>
            <person name="Sun Q."/>
            <person name="Zhou Y."/>
        </authorList>
    </citation>
    <scope>NUCLEOTIDE SEQUENCE</scope>
    <source>
        <strain evidence="2">CGMCC 1.12195</strain>
    </source>
</reference>
<evidence type="ECO:0000256" key="1">
    <source>
        <dbReference type="SAM" id="Coils"/>
    </source>
</evidence>
<accession>A0A917MCF4</accession>
<dbReference type="RefSeq" id="WP_188506812.1">
    <property type="nucleotide sequence ID" value="NZ_BMER01000003.1"/>
</dbReference>
<feature type="coiled-coil region" evidence="1">
    <location>
        <begin position="51"/>
        <end position="91"/>
    </location>
</feature>
<dbReference type="Proteomes" id="UP000660862">
    <property type="component" value="Unassembled WGS sequence"/>
</dbReference>
<dbReference type="Pfam" id="PF13591">
    <property type="entry name" value="MerR_2"/>
    <property type="match status" value="1"/>
</dbReference>
<dbReference type="AlphaFoldDB" id="A0A917MCF4"/>
<protein>
    <recommendedName>
        <fullName evidence="4">MerR HTH family regulatory protein</fullName>
    </recommendedName>
</protein>
<comment type="caution">
    <text evidence="2">The sequence shown here is derived from an EMBL/GenBank/DDBJ whole genome shotgun (WGS) entry which is preliminary data.</text>
</comment>
<name>A0A917MCF4_9SPHI</name>